<evidence type="ECO:0000313" key="4">
    <source>
        <dbReference type="EMBL" id="OQP58400.1"/>
    </source>
</evidence>
<evidence type="ECO:0000259" key="3">
    <source>
        <dbReference type="Pfam" id="PF00210"/>
    </source>
</evidence>
<feature type="domain" description="Ferritin/DPS" evidence="3">
    <location>
        <begin position="18"/>
        <end position="157"/>
    </location>
</feature>
<dbReference type="InterPro" id="IPR009078">
    <property type="entry name" value="Ferritin-like_SF"/>
</dbReference>
<evidence type="ECO:0000313" key="5">
    <source>
        <dbReference type="Proteomes" id="UP000192276"/>
    </source>
</evidence>
<dbReference type="InterPro" id="IPR012347">
    <property type="entry name" value="Ferritin-like"/>
</dbReference>
<dbReference type="Proteomes" id="UP000192276">
    <property type="component" value="Unassembled WGS sequence"/>
</dbReference>
<evidence type="ECO:0000256" key="2">
    <source>
        <dbReference type="RuleBase" id="RU003875"/>
    </source>
</evidence>
<evidence type="ECO:0000256" key="1">
    <source>
        <dbReference type="ARBA" id="ARBA00009497"/>
    </source>
</evidence>
<dbReference type="PANTHER" id="PTHR42932:SF3">
    <property type="entry name" value="DNA PROTECTION DURING STARVATION PROTEIN"/>
    <property type="match status" value="1"/>
</dbReference>
<dbReference type="PRINTS" id="PR01346">
    <property type="entry name" value="HELNAPAPROT"/>
</dbReference>
<keyword evidence="5" id="KW-1185">Reference proteome</keyword>
<accession>A0A1V9FJ87</accession>
<comment type="caution">
    <text evidence="4">The sequence shown here is derived from an EMBL/GenBank/DDBJ whole genome shotgun (WGS) entry which is preliminary data.</text>
</comment>
<dbReference type="SUPFAM" id="SSF47240">
    <property type="entry name" value="Ferritin-like"/>
    <property type="match status" value="1"/>
</dbReference>
<protein>
    <submittedName>
        <fullName evidence="4">DNA starvation/stationary phase protection protein</fullName>
    </submittedName>
</protein>
<dbReference type="InterPro" id="IPR008331">
    <property type="entry name" value="Ferritin_DPS_dom"/>
</dbReference>
<gene>
    <name evidence="4" type="ORF">A4R26_02785</name>
</gene>
<dbReference type="STRING" id="550983.A4R26_02785"/>
<dbReference type="PROSITE" id="PS00819">
    <property type="entry name" value="DPS_2"/>
    <property type="match status" value="1"/>
</dbReference>
<dbReference type="AlphaFoldDB" id="A0A1V9FJ87"/>
<dbReference type="EMBL" id="LWBP01000188">
    <property type="protein sequence ID" value="OQP58400.1"/>
    <property type="molecule type" value="Genomic_DNA"/>
</dbReference>
<dbReference type="Gene3D" id="1.20.1260.10">
    <property type="match status" value="1"/>
</dbReference>
<comment type="similarity">
    <text evidence="1 2">Belongs to the Dps family.</text>
</comment>
<proteinExistence type="inferred from homology"/>
<sequence>MQPNIGIKPENLTGVSHLLNGILADEFLLYTKTRNAHWNVEGPDFHDKHKFFESQYGQLDEIMDEVAERIRILGHYAPATLKDFLKLTRLTEQMREKNDSQGYIRELLADHETIIIAMRECIDRFANEFKDAGTSDFITGLMEEHEKMAWMLRSHLR</sequence>
<dbReference type="Pfam" id="PF00210">
    <property type="entry name" value="Ferritin"/>
    <property type="match status" value="1"/>
</dbReference>
<dbReference type="InterPro" id="IPR023188">
    <property type="entry name" value="DPS_DNA-bd_CS"/>
</dbReference>
<dbReference type="OrthoDB" id="9797023at2"/>
<dbReference type="CDD" id="cd01043">
    <property type="entry name" value="DPS"/>
    <property type="match status" value="1"/>
</dbReference>
<reference evidence="5" key="1">
    <citation type="submission" date="2016-04" db="EMBL/GenBank/DDBJ databases">
        <authorList>
            <person name="Chen L."/>
            <person name="Zhuang W."/>
            <person name="Wang G."/>
        </authorList>
    </citation>
    <scope>NUCLEOTIDE SEQUENCE [LARGE SCALE GENOMIC DNA]</scope>
    <source>
        <strain evidence="5">208</strain>
    </source>
</reference>
<dbReference type="PIRSF" id="PIRSF005900">
    <property type="entry name" value="Dps"/>
    <property type="match status" value="1"/>
</dbReference>
<organism evidence="4 5">
    <name type="scientific">Niastella populi</name>
    <dbReference type="NCBI Taxonomy" id="550983"/>
    <lineage>
        <taxon>Bacteria</taxon>
        <taxon>Pseudomonadati</taxon>
        <taxon>Bacteroidota</taxon>
        <taxon>Chitinophagia</taxon>
        <taxon>Chitinophagales</taxon>
        <taxon>Chitinophagaceae</taxon>
        <taxon>Niastella</taxon>
    </lineage>
</organism>
<name>A0A1V9FJ87_9BACT</name>
<dbReference type="GO" id="GO:0008199">
    <property type="term" value="F:ferric iron binding"/>
    <property type="evidence" value="ECO:0007669"/>
    <property type="project" value="InterPro"/>
</dbReference>
<dbReference type="PANTHER" id="PTHR42932">
    <property type="entry name" value="GENERAL STRESS PROTEIN 20U"/>
    <property type="match status" value="1"/>
</dbReference>
<dbReference type="RefSeq" id="WP_081165558.1">
    <property type="nucleotide sequence ID" value="NZ_LWBP01000188.1"/>
</dbReference>
<dbReference type="InterPro" id="IPR002177">
    <property type="entry name" value="DPS_DNA-bd"/>
</dbReference>
<dbReference type="GO" id="GO:0016722">
    <property type="term" value="F:oxidoreductase activity, acting on metal ions"/>
    <property type="evidence" value="ECO:0007669"/>
    <property type="project" value="InterPro"/>
</dbReference>